<dbReference type="Pfam" id="PF00567">
    <property type="entry name" value="TUDOR"/>
    <property type="match status" value="1"/>
</dbReference>
<protein>
    <recommendedName>
        <fullName evidence="2">Probable endonuclease LCL3</fullName>
    </recommendedName>
    <alternativeName>
        <fullName evidence="3">Probable endonuclease lcl3</fullName>
    </alternativeName>
</protein>
<evidence type="ECO:0000256" key="7">
    <source>
        <dbReference type="SAM" id="MobiDB-lite"/>
    </source>
</evidence>
<dbReference type="Pfam" id="PF10203">
    <property type="entry name" value="Pet191_N"/>
    <property type="match status" value="1"/>
</dbReference>
<keyword evidence="11" id="KW-1185">Reference proteome</keyword>
<dbReference type="FunFam" id="2.40.50.90:FF:000030">
    <property type="entry name" value="Transcription factor (Snd1/p100), putative"/>
    <property type="match status" value="1"/>
</dbReference>
<dbReference type="GO" id="GO:0005829">
    <property type="term" value="C:cytosol"/>
    <property type="evidence" value="ECO:0007669"/>
    <property type="project" value="TreeGrafter"/>
</dbReference>
<dbReference type="SMART" id="SM00333">
    <property type="entry name" value="TUDOR"/>
    <property type="match status" value="1"/>
</dbReference>
<dbReference type="Pfam" id="PF00565">
    <property type="entry name" value="SNase"/>
    <property type="match status" value="4"/>
</dbReference>
<dbReference type="PANTHER" id="PTHR12302:SF2">
    <property type="entry name" value="STAPHYLOCOCCAL NUCLEASE DOMAIN-CONTAINING PROTEIN 1"/>
    <property type="match status" value="1"/>
</dbReference>
<dbReference type="SMART" id="SM00318">
    <property type="entry name" value="SNc"/>
    <property type="match status" value="4"/>
</dbReference>
<dbReference type="GO" id="GO:0004518">
    <property type="term" value="F:nuclease activity"/>
    <property type="evidence" value="ECO:0007669"/>
    <property type="project" value="TreeGrafter"/>
</dbReference>
<keyword evidence="6" id="KW-0677">Repeat</keyword>
<comment type="caution">
    <text evidence="10">The sequence shown here is derived from an EMBL/GenBank/DDBJ whole genome shotgun (WGS) entry which is preliminary data.</text>
</comment>
<evidence type="ECO:0000259" key="8">
    <source>
        <dbReference type="PROSITE" id="PS50304"/>
    </source>
</evidence>
<dbReference type="AlphaFoldDB" id="A0A8H7AX07"/>
<keyword evidence="4" id="KW-0963">Cytoplasm</keyword>
<feature type="compositionally biased region" description="Basic and acidic residues" evidence="7">
    <location>
        <begin position="935"/>
        <end position="945"/>
    </location>
</feature>
<gene>
    <name evidence="10" type="ORF">GJ744_000232</name>
</gene>
<dbReference type="EMBL" id="JAACFV010000001">
    <property type="protein sequence ID" value="KAF7514462.1"/>
    <property type="molecule type" value="Genomic_DNA"/>
</dbReference>
<evidence type="ECO:0000313" key="11">
    <source>
        <dbReference type="Proteomes" id="UP000606974"/>
    </source>
</evidence>
<feature type="region of interest" description="Disordered" evidence="7">
    <location>
        <begin position="935"/>
        <end position="982"/>
    </location>
</feature>
<proteinExistence type="predicted"/>
<dbReference type="GO" id="GO:0006402">
    <property type="term" value="P:mRNA catabolic process"/>
    <property type="evidence" value="ECO:0007669"/>
    <property type="project" value="TreeGrafter"/>
</dbReference>
<dbReference type="Gene3D" id="2.30.30.140">
    <property type="match status" value="1"/>
</dbReference>
<feature type="region of interest" description="Disordered" evidence="7">
    <location>
        <begin position="221"/>
        <end position="254"/>
    </location>
</feature>
<evidence type="ECO:0000313" key="10">
    <source>
        <dbReference type="EMBL" id="KAF7514462.1"/>
    </source>
</evidence>
<evidence type="ECO:0000256" key="1">
    <source>
        <dbReference type="ARBA" id="ARBA00004496"/>
    </source>
</evidence>
<dbReference type="InterPro" id="IPR016071">
    <property type="entry name" value="Staphylococal_nuclease_OB-fold"/>
</dbReference>
<evidence type="ECO:0000256" key="6">
    <source>
        <dbReference type="ARBA" id="ARBA00022737"/>
    </source>
</evidence>
<feature type="domain" description="Tudor" evidence="8">
    <location>
        <begin position="1033"/>
        <end position="1093"/>
    </location>
</feature>
<dbReference type="PROSITE" id="PS50304">
    <property type="entry name" value="TUDOR"/>
    <property type="match status" value="1"/>
</dbReference>
<comment type="subcellular location">
    <subcellularLocation>
        <location evidence="1">Cytoplasm</location>
    </subcellularLocation>
</comment>
<dbReference type="CDD" id="cd00175">
    <property type="entry name" value="SNc"/>
    <property type="match status" value="2"/>
</dbReference>
<dbReference type="SUPFAM" id="SSF63748">
    <property type="entry name" value="Tudor/PWWP/MBT"/>
    <property type="match status" value="1"/>
</dbReference>
<name>A0A8H7AX07_9EURO</name>
<dbReference type="InterPro" id="IPR018793">
    <property type="entry name" value="Cyt_c_oxidase_assmbl_Pet191"/>
</dbReference>
<dbReference type="Proteomes" id="UP000606974">
    <property type="component" value="Unassembled WGS sequence"/>
</dbReference>
<feature type="compositionally biased region" description="Gly residues" evidence="7">
    <location>
        <begin position="79"/>
        <end position="95"/>
    </location>
</feature>
<evidence type="ECO:0000256" key="2">
    <source>
        <dbReference type="ARBA" id="ARBA00013404"/>
    </source>
</evidence>
<feature type="region of interest" description="Disordered" evidence="7">
    <location>
        <begin position="668"/>
        <end position="687"/>
    </location>
</feature>
<dbReference type="PANTHER" id="PTHR12302">
    <property type="entry name" value="EBNA2 BINDING PROTEIN P100"/>
    <property type="match status" value="1"/>
</dbReference>
<accession>A0A8H7AX07</accession>
<dbReference type="GO" id="GO:0003723">
    <property type="term" value="F:RNA binding"/>
    <property type="evidence" value="ECO:0007669"/>
    <property type="project" value="TreeGrafter"/>
</dbReference>
<dbReference type="FunFam" id="2.40.50.90:FF:000019">
    <property type="entry name" value="Transcription factor (Snd1/p100), putative"/>
    <property type="match status" value="1"/>
</dbReference>
<feature type="domain" description="TNase-like" evidence="9">
    <location>
        <begin position="491"/>
        <end position="632"/>
    </location>
</feature>
<evidence type="ECO:0000256" key="5">
    <source>
        <dbReference type="ARBA" id="ARBA00022553"/>
    </source>
</evidence>
<dbReference type="GO" id="GO:0005634">
    <property type="term" value="C:nucleus"/>
    <property type="evidence" value="ECO:0007669"/>
    <property type="project" value="TreeGrafter"/>
</dbReference>
<dbReference type="SUPFAM" id="SSF50199">
    <property type="entry name" value="Staphylococcal nuclease"/>
    <property type="match status" value="5"/>
</dbReference>
<dbReference type="OrthoDB" id="10023235at2759"/>
<dbReference type="FunFam" id="2.40.50.90:FF:000001">
    <property type="entry name" value="Staphylococcal nuclease domain-containing protein"/>
    <property type="match status" value="1"/>
</dbReference>
<dbReference type="Gene3D" id="2.40.50.90">
    <property type="match status" value="5"/>
</dbReference>
<dbReference type="PROSITE" id="PS50830">
    <property type="entry name" value="TNASE_3"/>
    <property type="match status" value="4"/>
</dbReference>
<dbReference type="FunFam" id="2.40.50.90:FF:000010">
    <property type="entry name" value="Ribonuclease"/>
    <property type="match status" value="1"/>
</dbReference>
<keyword evidence="5" id="KW-0597">Phosphoprotein</keyword>
<feature type="region of interest" description="Disordered" evidence="7">
    <location>
        <begin position="76"/>
        <end position="95"/>
    </location>
</feature>
<evidence type="ECO:0000256" key="3">
    <source>
        <dbReference type="ARBA" id="ARBA00014651"/>
    </source>
</evidence>
<organism evidence="10 11">
    <name type="scientific">Endocarpon pusillum</name>
    <dbReference type="NCBI Taxonomy" id="364733"/>
    <lineage>
        <taxon>Eukaryota</taxon>
        <taxon>Fungi</taxon>
        <taxon>Dikarya</taxon>
        <taxon>Ascomycota</taxon>
        <taxon>Pezizomycotina</taxon>
        <taxon>Eurotiomycetes</taxon>
        <taxon>Chaetothyriomycetidae</taxon>
        <taxon>Verrucariales</taxon>
        <taxon>Verrucariaceae</taxon>
        <taxon>Endocarpon</taxon>
    </lineage>
</organism>
<feature type="compositionally biased region" description="Low complexity" evidence="7">
    <location>
        <begin position="959"/>
        <end position="969"/>
    </location>
</feature>
<feature type="domain" description="TNase-like" evidence="9">
    <location>
        <begin position="642"/>
        <end position="779"/>
    </location>
</feature>
<sequence>MPSSCKEIRAALANCLQNSDCILIERHTPVECLTPPLLDTLPTQCQQLKRGLGQCKRGLVDMRKRFRGNQPISVSQELEGGGGTKIKGAGGGGGQLYGGRPAFKAVKERSGLEPENQMDPEKTRVFFPFGYHDWNYKPLWSLPECYFRYLLCLCNIDLHVNISDVRSTIAQMAGTIGATPIERGQVLYHGMHDYAQRTRRGKHALYGSDWNRRTTLAGGPARVSFNGRSEKNKKAARNAASKYDRPPSTLSGSFQSSVVTTFGRKLPPPSSTYALPPVQVILSSRDKFSDFYPRQLQHDTACYHLSDMGRIGGTIGSTIGNTGRQRSTMPVLQAKVKSVLSGDTLILTNPKGAERTLSLAYISAPRLKREGDEPFAFQSREFLRELLVGKVITFETFYTIPTTKREYGRVNLPDGPSFPDRVVAEGWAKLRDDAGKKEETEDAAAYLEKLRNLESSARNASIGVWSSTGAKIETSYEVTDPNALVEEHKGKPLDAIIEKVLTGDRLIVRLLVSPQKHIQTILVVAGVRTPSTKRTSPDGKEIPAEAYGTEAQQFVEERLLQRKCAIQLVGSTPQNQLIGSVIHPRGNIAKFLLDAGLARCNDQHVTMLGNDMAAFRQAEKAAKDARKGLFAGHTAPKAGGAPDADYTVVRILNADTIFIRPRAGPEKKINLSSIRQPKPSDPKQSPFSADAKEFLRKRLIGKHVKVSIDGKKAASEGYEERDVATVTLNGKNAALMLVEAGYASVIRHRRDDEDRSADYDSLLLAEEAAQKEGKGMWALKPPAVKQYQDYSESLQKAKMEASVLQRQKKVPAVVDFVRSASRFVVLVPRENAKLTFVLSGIRAPKSARNAEEKSEPFGQEAHDFANRRCMQRDVEIDVENTDKVGGFIGTLYVNRENFAKVLVEEGLAEVHAYSAEQSGHANELFAAEKKAKETKRGMWHDWDPSRDEDEAQPSEPAPTTDTTNGDSTTAPPNSATPKPKDYRDVLITHVDPETGHLKLQQIGPGTTSLTELMSSFKSFHLSPSTKPSPLTSAPKVGDIVAAQFSLDNDWYRARIRRVDRDAKTAEVTYIDYGNSENRPWSHLRPLTQPQFSIQKLKPQAIDAVLSYIQLPTTSPTYLADAVAFITESTDGRELVANVDHIAPDTGILHVTLLDPMNSNSVAESINADVIREGLAMVPRKLRPWETKSTGSEVLKKLRELEEEAKEGRRGMWEYGDLTED</sequence>
<evidence type="ECO:0000259" key="9">
    <source>
        <dbReference type="PROSITE" id="PS50830"/>
    </source>
</evidence>
<dbReference type="InterPro" id="IPR035437">
    <property type="entry name" value="SNase_OB-fold_sf"/>
</dbReference>
<feature type="domain" description="TNase-like" evidence="9">
    <location>
        <begin position="808"/>
        <end position="941"/>
    </location>
</feature>
<evidence type="ECO:0000256" key="4">
    <source>
        <dbReference type="ARBA" id="ARBA00022490"/>
    </source>
</evidence>
<reference evidence="10" key="1">
    <citation type="submission" date="2020-02" db="EMBL/GenBank/DDBJ databases">
        <authorList>
            <person name="Palmer J.M."/>
        </authorList>
    </citation>
    <scope>NUCLEOTIDE SEQUENCE</scope>
    <source>
        <strain evidence="10">EPUS1.4</strain>
        <tissue evidence="10">Thallus</tissue>
    </source>
</reference>
<dbReference type="InterPro" id="IPR002999">
    <property type="entry name" value="Tudor"/>
</dbReference>
<dbReference type="FunFam" id="2.30.30.140:FF:000018">
    <property type="entry name" value="Serine/threonine-protein kinase 31"/>
    <property type="match status" value="1"/>
</dbReference>
<feature type="domain" description="TNase-like" evidence="9">
    <location>
        <begin position="330"/>
        <end position="467"/>
    </location>
</feature>